<feature type="DNA-binding region" description="H-T-H motif" evidence="2">
    <location>
        <begin position="40"/>
        <end position="59"/>
    </location>
</feature>
<reference evidence="5" key="1">
    <citation type="submission" date="2015-07" db="EMBL/GenBank/DDBJ databases">
        <title>Fjat-10036 dsm4.</title>
        <authorList>
            <person name="Liu B."/>
            <person name="Wang J."/>
            <person name="Zhu Y."/>
            <person name="Liu G."/>
            <person name="Chen Q."/>
            <person name="Chen Z."/>
            <person name="Lan J."/>
            <person name="Che J."/>
            <person name="Ge C."/>
            <person name="Shi H."/>
            <person name="Pan Z."/>
            <person name="Liu X."/>
        </authorList>
    </citation>
    <scope>NUCLEOTIDE SEQUENCE [LARGE SCALE GENOMIC DNA]</scope>
    <source>
        <strain evidence="5">DSM 4</strain>
    </source>
</reference>
<dbReference type="EMBL" id="LGUF01000007">
    <property type="protein sequence ID" value="KON87909.1"/>
    <property type="molecule type" value="Genomic_DNA"/>
</dbReference>
<gene>
    <name evidence="4" type="ORF">AF332_14460</name>
</gene>
<dbReference type="RefSeq" id="WP_053435264.1">
    <property type="nucleotide sequence ID" value="NZ_LGUF01000007.1"/>
</dbReference>
<name>A0A0M0GDG0_SPOGL</name>
<keyword evidence="5" id="KW-1185">Reference proteome</keyword>
<protein>
    <submittedName>
        <fullName evidence="4">TetR family transcriptional regulator</fullName>
    </submittedName>
</protein>
<sequence>MSVKNETEEKVLTPRGIETREKLIRAAEEVFGQKGYFETSIVNISQEAKVAQGTFYNYFPSKKDIYDELIRSYSRDLRIAIKEGMAGSSSFEEAQRNGFFAFFSWVKNHPNLYSIVQQAVVVDQELFRWYYGKLANGFLKSLSQGVEAGEFKDLDQETVAYCLMSIGQFLGMRWVYWEKKEVPEEAFDAAMTLIFQGLKK</sequence>
<proteinExistence type="predicted"/>
<dbReference type="InterPro" id="IPR001647">
    <property type="entry name" value="HTH_TetR"/>
</dbReference>
<dbReference type="Gene3D" id="1.10.357.10">
    <property type="entry name" value="Tetracycline Repressor, domain 2"/>
    <property type="match status" value="1"/>
</dbReference>
<dbReference type="PANTHER" id="PTHR43479:SF11">
    <property type="entry name" value="ACREF_ENVCD OPERON REPRESSOR-RELATED"/>
    <property type="match status" value="1"/>
</dbReference>
<evidence type="ECO:0000256" key="2">
    <source>
        <dbReference type="PROSITE-ProRule" id="PRU00335"/>
    </source>
</evidence>
<comment type="caution">
    <text evidence="4">The sequence shown here is derived from an EMBL/GenBank/DDBJ whole genome shotgun (WGS) entry which is preliminary data.</text>
</comment>
<dbReference type="Pfam" id="PF00440">
    <property type="entry name" value="TetR_N"/>
    <property type="match status" value="1"/>
</dbReference>
<dbReference type="InterPro" id="IPR023772">
    <property type="entry name" value="DNA-bd_HTH_TetR-type_CS"/>
</dbReference>
<dbReference type="PROSITE" id="PS01081">
    <property type="entry name" value="HTH_TETR_1"/>
    <property type="match status" value="1"/>
</dbReference>
<dbReference type="OrthoDB" id="9814200at2"/>
<dbReference type="AlphaFoldDB" id="A0A0M0GDG0"/>
<dbReference type="GO" id="GO:0003677">
    <property type="term" value="F:DNA binding"/>
    <property type="evidence" value="ECO:0007669"/>
    <property type="project" value="UniProtKB-UniRule"/>
</dbReference>
<dbReference type="SUPFAM" id="SSF48498">
    <property type="entry name" value="Tetracyclin repressor-like, C-terminal domain"/>
    <property type="match status" value="1"/>
</dbReference>
<dbReference type="PRINTS" id="PR00455">
    <property type="entry name" value="HTHTETR"/>
</dbReference>
<dbReference type="InterPro" id="IPR009057">
    <property type="entry name" value="Homeodomain-like_sf"/>
</dbReference>
<dbReference type="STRING" id="1459.AF332_14460"/>
<dbReference type="SUPFAM" id="SSF46689">
    <property type="entry name" value="Homeodomain-like"/>
    <property type="match status" value="1"/>
</dbReference>
<dbReference type="PROSITE" id="PS50977">
    <property type="entry name" value="HTH_TETR_2"/>
    <property type="match status" value="1"/>
</dbReference>
<accession>A0A0M0GDG0</accession>
<dbReference type="InterPro" id="IPR036271">
    <property type="entry name" value="Tet_transcr_reg_TetR-rel_C_sf"/>
</dbReference>
<dbReference type="PATRIC" id="fig|1459.3.peg.3127"/>
<feature type="domain" description="HTH tetR-type" evidence="3">
    <location>
        <begin position="17"/>
        <end position="77"/>
    </location>
</feature>
<evidence type="ECO:0000313" key="4">
    <source>
        <dbReference type="EMBL" id="KON87909.1"/>
    </source>
</evidence>
<dbReference type="Proteomes" id="UP000037109">
    <property type="component" value="Unassembled WGS sequence"/>
</dbReference>
<dbReference type="InterPro" id="IPR050624">
    <property type="entry name" value="HTH-type_Tx_Regulator"/>
</dbReference>
<organism evidence="4 5">
    <name type="scientific">Sporosarcina globispora</name>
    <name type="common">Bacillus globisporus</name>
    <dbReference type="NCBI Taxonomy" id="1459"/>
    <lineage>
        <taxon>Bacteria</taxon>
        <taxon>Bacillati</taxon>
        <taxon>Bacillota</taxon>
        <taxon>Bacilli</taxon>
        <taxon>Bacillales</taxon>
        <taxon>Caryophanaceae</taxon>
        <taxon>Sporosarcina</taxon>
    </lineage>
</organism>
<keyword evidence="1 2" id="KW-0238">DNA-binding</keyword>
<evidence type="ECO:0000313" key="5">
    <source>
        <dbReference type="Proteomes" id="UP000037109"/>
    </source>
</evidence>
<evidence type="ECO:0000259" key="3">
    <source>
        <dbReference type="PROSITE" id="PS50977"/>
    </source>
</evidence>
<evidence type="ECO:0000256" key="1">
    <source>
        <dbReference type="ARBA" id="ARBA00023125"/>
    </source>
</evidence>
<dbReference type="PANTHER" id="PTHR43479">
    <property type="entry name" value="ACREF/ENVCD OPERON REPRESSOR-RELATED"/>
    <property type="match status" value="1"/>
</dbReference>